<dbReference type="Gene3D" id="2.150.10.10">
    <property type="entry name" value="Serralysin-like metalloprotease, C-terminal"/>
    <property type="match status" value="2"/>
</dbReference>
<dbReference type="InterPro" id="IPR036852">
    <property type="entry name" value="Peptidase_S8/S53_dom_sf"/>
</dbReference>
<gene>
    <name evidence="12" type="ORF">PLAM_4311</name>
</gene>
<dbReference type="Gene3D" id="2.60.40.680">
    <property type="match status" value="1"/>
</dbReference>
<dbReference type="EC" id="3.4.21.66" evidence="12"/>
<evidence type="ECO:0000256" key="4">
    <source>
        <dbReference type="ARBA" id="ARBA00022801"/>
    </source>
</evidence>
<feature type="active site" description="Charge relay system" evidence="6 7">
    <location>
        <position position="146"/>
    </location>
</feature>
<evidence type="ECO:0000259" key="11">
    <source>
        <dbReference type="Pfam" id="PF22148"/>
    </source>
</evidence>
<dbReference type="PRINTS" id="PR00723">
    <property type="entry name" value="SUBTILISIN"/>
</dbReference>
<dbReference type="PROSITE" id="PS51892">
    <property type="entry name" value="SUBTILASE"/>
    <property type="match status" value="1"/>
</dbReference>
<dbReference type="PANTHER" id="PTHR43399:SF4">
    <property type="entry name" value="CELL WALL-ASSOCIATED PROTEASE"/>
    <property type="match status" value="1"/>
</dbReference>
<dbReference type="InterPro" id="IPR000209">
    <property type="entry name" value="Peptidase_S8/S53_dom"/>
</dbReference>
<feature type="domain" description="SbsA Ig-like" evidence="10">
    <location>
        <begin position="600"/>
        <end position="711"/>
    </location>
</feature>
<proteinExistence type="inferred from homology"/>
<feature type="domain" description="Peptidase S8/S53" evidence="9">
    <location>
        <begin position="138"/>
        <end position="394"/>
    </location>
</feature>
<evidence type="ECO:0000256" key="2">
    <source>
        <dbReference type="ARBA" id="ARBA00022670"/>
    </source>
</evidence>
<dbReference type="InterPro" id="IPR051048">
    <property type="entry name" value="Peptidase_S8/S53_subtilisin"/>
</dbReference>
<comment type="similarity">
    <text evidence="1 7 8">Belongs to the peptidase S8 family.</text>
</comment>
<dbReference type="InterPro" id="IPR034204">
    <property type="entry name" value="PfSUB1-like_cat_dom"/>
</dbReference>
<feature type="domain" description="SbsA Ig-like" evidence="10">
    <location>
        <begin position="716"/>
        <end position="827"/>
    </location>
</feature>
<dbReference type="GO" id="GO:0005509">
    <property type="term" value="F:calcium ion binding"/>
    <property type="evidence" value="ECO:0007669"/>
    <property type="project" value="InterPro"/>
</dbReference>
<evidence type="ECO:0000256" key="8">
    <source>
        <dbReference type="RuleBase" id="RU003355"/>
    </source>
</evidence>
<dbReference type="SUPFAM" id="SSF49384">
    <property type="entry name" value="Carbohydrate-binding domain"/>
    <property type="match status" value="1"/>
</dbReference>
<accession>A0A1J1JPM6</accession>
<evidence type="ECO:0000259" key="10">
    <source>
        <dbReference type="Pfam" id="PF13205"/>
    </source>
</evidence>
<evidence type="ECO:0000256" key="6">
    <source>
        <dbReference type="PIRSR" id="PIRSR615500-1"/>
    </source>
</evidence>
<dbReference type="EMBL" id="LO018304">
    <property type="protein sequence ID" value="CUM62276.1"/>
    <property type="molecule type" value="Genomic_DNA"/>
</dbReference>
<dbReference type="InterPro" id="IPR018511">
    <property type="entry name" value="Hemolysin-typ_Ca-bd_CS"/>
</dbReference>
<feature type="active site" description="Charge relay system" evidence="6 7">
    <location>
        <position position="201"/>
    </location>
</feature>
<dbReference type="PRINTS" id="PR00313">
    <property type="entry name" value="CABNDNGRPT"/>
</dbReference>
<keyword evidence="4 7" id="KW-0378">Hydrolase</keyword>
<keyword evidence="3" id="KW-0732">Signal</keyword>
<dbReference type="SUPFAM" id="SSF51120">
    <property type="entry name" value="beta-Roll"/>
    <property type="match status" value="2"/>
</dbReference>
<sequence>MDTNFSSDRVIVKLKPGANSNEISNLQAQIGVTKVSKASQLGIDIWQIPSGTVEKIISTYKNDPRFEYIEPDYIITLEDVEKPSSATESSEKITPQATTPNDPGYSQLWGLNNIGQSGGTADADIDAPEAWDIQKGNQNLVIGVIDTGVDYDHPDLSANIWTNPGEIAGDGIDNDSNGYIDDVRGWDFAYNDNNPMDVHGHGTHVAGTIAGKGNNGVGVTGVAWNAKIMPLKFLNDSGSGSTSNAILAINYATAKGVKLTNNSWGGGGYSQALYDAINTAGQQGALFIAAAGNSSQNTDTTPAYPASYDLANIISVASTTRTDGLSWFSNYGATTVDLGAPGSDIYSAWPNSTYNTISGTSMASPHVTGAAALLWSQNPTWTAQQVKNKLMQTTDPISALSGKTVTGGRLNINNALAGSTPPPSTNIAATDTGWYDNSGSHIPSNTNYLVGDYNNFKYRNWMAFNLSTFTTPVTSAKLQIKAYQYSSADPSETYELRDVTTPVSTLTAGGSGLTSIYNDLGDGTIYGSRSFTSADSNQTVTIDLNSALVSAINAKSGQSFALGGQTTTGIGNNEESIFAYSNSLSPNTDVQLLLTYGPTDTTPPTASSFSPADNAIGVAVGANLVVNFSEAIQKGTGNLVIKKVSDNSVVETIAVTAANVTVSGTQLTINPTADLGQGTDYYVEIANGAIKDIAGNNYAGITGNSTWNFTTATAADITPPTASSFTPADNAIGVAVGANLVVNFSEAIQKGTGNLVIKKLSDNSVVETIAATAANVTVSGTQLTINPTADLGQGTDYYVEIANGAIKDIAGNNYAGITGNSTWNFKTVGGLLQTITPDFDSATAGNQTTKGFRPNNSVGVDVKYSTSDNNNSLASSFGFKLHYNSSQLNFVNFTNPLSTPVTPTIGTPETDTANEDNDPATDKVINVAWLNFGGAAWPNTALPANLYKANFTASSTYTGTNVNFSSNNASPGYSFSPTSAVLTLAPPVSLDADGNNGAQGATDGVLIARHLFGFTGTTLTNGAIGTGATRTTATDIQTYLENGRTTMLDADGNGTAQGATDGVLIARYLFGFTGTTLTNGVIGTGATRTTATQIQEFLSSYLPTAPASSNGVITNSNGVITNSGATQNISANATTQNVAPGSSVSIDAKYSTSDNNTTLASSFGFKLHYDSSKLNFVNFANPGVLSTPVTPTIGTSEADTLDEDNDASTDKVINVAWLNFGGAAWPNVASPTTLYKANFTALPTFTTGNAKVNFSSKNTSPGYAFQGTGTVITADTTAPTASSFTPVDNATGVAVAANLVVNFSEAIQKGTGNLVIKKLSDNSVVETIAATAANVTVSGTQLTINPTADLGQGTDYYVEIANGAIKDIAGNNYAGITGNSTWNFKTVAPADTTPPTASSFTPVDNATGVAVAANLVVNFSEAIKKGTGNLVIKKLSDNSVVETIAVTAANVTVAGTQLTINPTADLGQGTDYYVEIVNGAIKDIAGNNYAGITGNSTWNFKTVAPADTIAPTASSFTPVDNATGVAVAANLVVNFSEAIKKGTGNIVIKKLSDNSVVETMPATAANVTVSGSQLTINPTADLGQGTDYYVEIANGAIKDIAGNNYAGITGSSTWNFKTQGTSTINGTAGADNLIGTANPDIINGLAGNDTLNGNTGADTLVGGLGNDIYVVDNTGDVVTELASQGTDLIQSSVTYTLPANVEDLTLTGTTAINGTGNTLANTVTGNTANNILNGGTGNDNLIGGSGTDQLLGSDGNDSLSGDAGNDTLTGGLGADKFIYNTNAAFTTTAVGVDTITDFNISQTDQIVLDKTTFTSISSAAGTGFSVASEFAKVTSDALAATSAADIVYNTTTGGLFYNQNGTAAGLGTGAQFLTLTNKPALTATQFLIQA</sequence>
<dbReference type="InterPro" id="IPR022398">
    <property type="entry name" value="Peptidase_S8_His-AS"/>
</dbReference>
<keyword evidence="2 7" id="KW-0645">Protease</keyword>
<dbReference type="PROSITE" id="PS00330">
    <property type="entry name" value="HEMOLYSIN_CALCIUM"/>
    <property type="match status" value="2"/>
</dbReference>
<feature type="domain" description="SbsA Ig-like" evidence="10">
    <location>
        <begin position="1275"/>
        <end position="1386"/>
    </location>
</feature>
<dbReference type="InterPro" id="IPR023827">
    <property type="entry name" value="Peptidase_S8_Asp-AS"/>
</dbReference>
<name>A0A1J1JPM6_PLAAG</name>
<dbReference type="GO" id="GO:0030246">
    <property type="term" value="F:carbohydrate binding"/>
    <property type="evidence" value="ECO:0007669"/>
    <property type="project" value="InterPro"/>
</dbReference>
<dbReference type="Gene3D" id="3.40.50.200">
    <property type="entry name" value="Peptidase S8/S53 domain"/>
    <property type="match status" value="1"/>
</dbReference>
<protein>
    <submittedName>
        <fullName evidence="12">Putative Thermitase</fullName>
        <ecNumber evidence="12">3.4.21.66</ecNumber>
    </submittedName>
</protein>
<evidence type="ECO:0000256" key="1">
    <source>
        <dbReference type="ARBA" id="ARBA00011073"/>
    </source>
</evidence>
<dbReference type="InterPro" id="IPR023828">
    <property type="entry name" value="Peptidase_S8_Ser-AS"/>
</dbReference>
<dbReference type="GO" id="GO:0004252">
    <property type="term" value="F:serine-type endopeptidase activity"/>
    <property type="evidence" value="ECO:0007669"/>
    <property type="project" value="UniProtKB-UniRule"/>
</dbReference>
<dbReference type="InterPro" id="IPR014755">
    <property type="entry name" value="Cu-Rt/internalin_Ig-like"/>
</dbReference>
<reference evidence="12" key="1">
    <citation type="submission" date="2015-09" db="EMBL/GenBank/DDBJ databases">
        <authorList>
            <person name="Jackson K.R."/>
            <person name="Lunt B.L."/>
            <person name="Fisher J.N.B."/>
            <person name="Gardner A.V."/>
            <person name="Bailey M.E."/>
            <person name="Deus L.M."/>
            <person name="Earl A.S."/>
            <person name="Gibby P.D."/>
            <person name="Hartmann K.A."/>
            <person name="Liu J.E."/>
            <person name="Manci A.M."/>
            <person name="Nielsen D.A."/>
            <person name="Solomon M.B."/>
            <person name="Breakwell D.P."/>
            <person name="Burnett S.H."/>
            <person name="Grose J.H."/>
        </authorList>
    </citation>
    <scope>NUCLEOTIDE SEQUENCE</scope>
    <source>
        <strain evidence="12">7805</strain>
    </source>
</reference>
<organism evidence="12">
    <name type="scientific">Planktothrix agardhii</name>
    <name type="common">Oscillatoria agardhii</name>
    <dbReference type="NCBI Taxonomy" id="1160"/>
    <lineage>
        <taxon>Bacteria</taxon>
        <taxon>Bacillati</taxon>
        <taxon>Cyanobacteriota</taxon>
        <taxon>Cyanophyceae</taxon>
        <taxon>Oscillatoriophycideae</taxon>
        <taxon>Oscillatoriales</taxon>
        <taxon>Microcoleaceae</taxon>
        <taxon>Planktothrix</taxon>
    </lineage>
</organism>
<evidence type="ECO:0000259" key="9">
    <source>
        <dbReference type="Pfam" id="PF00082"/>
    </source>
</evidence>
<dbReference type="Pfam" id="PF13205">
    <property type="entry name" value="Big_5"/>
    <property type="match status" value="5"/>
</dbReference>
<dbReference type="InterPro" id="IPR008965">
    <property type="entry name" value="CBM2/CBM3_carb-bd_dom_sf"/>
</dbReference>
<dbReference type="InterPro" id="IPR011049">
    <property type="entry name" value="Serralysin-like_metalloprot_C"/>
</dbReference>
<feature type="active site" description="Charge relay system" evidence="6 7">
    <location>
        <position position="361"/>
    </location>
</feature>
<dbReference type="SUPFAM" id="SSF52743">
    <property type="entry name" value="Subtilisin-like"/>
    <property type="match status" value="1"/>
</dbReference>
<evidence type="ECO:0000256" key="5">
    <source>
        <dbReference type="ARBA" id="ARBA00022825"/>
    </source>
</evidence>
<evidence type="ECO:0000256" key="3">
    <source>
        <dbReference type="ARBA" id="ARBA00022729"/>
    </source>
</evidence>
<feature type="domain" description="SbsA Ig-like" evidence="10">
    <location>
        <begin position="1391"/>
        <end position="1502"/>
    </location>
</feature>
<dbReference type="PROSITE" id="PS00136">
    <property type="entry name" value="SUBTILASE_ASP"/>
    <property type="match status" value="1"/>
</dbReference>
<dbReference type="Pfam" id="PF00082">
    <property type="entry name" value="Peptidase_S8"/>
    <property type="match status" value="1"/>
</dbReference>
<dbReference type="PROSITE" id="PS00137">
    <property type="entry name" value="SUBTILASE_HIS"/>
    <property type="match status" value="1"/>
</dbReference>
<keyword evidence="5 7" id="KW-0720">Serine protease</keyword>
<evidence type="ECO:0000313" key="12">
    <source>
        <dbReference type="EMBL" id="CUM62276.1"/>
    </source>
</evidence>
<dbReference type="InterPro" id="IPR032812">
    <property type="entry name" value="SbsA_Ig"/>
</dbReference>
<dbReference type="Pfam" id="PF22148">
    <property type="entry name" value="Fervidolysin_NPro-like"/>
    <property type="match status" value="1"/>
</dbReference>
<evidence type="ECO:0000256" key="7">
    <source>
        <dbReference type="PROSITE-ProRule" id="PRU01240"/>
    </source>
</evidence>
<feature type="domain" description="SbsA Ig-like" evidence="10">
    <location>
        <begin position="1507"/>
        <end position="1618"/>
    </location>
</feature>
<feature type="domain" description="Fervidolysin-like N-terminal prodomain" evidence="11">
    <location>
        <begin position="5"/>
        <end position="71"/>
    </location>
</feature>
<dbReference type="GO" id="GO:0006508">
    <property type="term" value="P:proteolysis"/>
    <property type="evidence" value="ECO:0007669"/>
    <property type="project" value="UniProtKB-KW"/>
</dbReference>
<dbReference type="PROSITE" id="PS00138">
    <property type="entry name" value="SUBTILASE_SER"/>
    <property type="match status" value="1"/>
</dbReference>
<dbReference type="PANTHER" id="PTHR43399">
    <property type="entry name" value="SUBTILISIN-RELATED"/>
    <property type="match status" value="1"/>
</dbReference>
<dbReference type="InterPro" id="IPR054399">
    <property type="entry name" value="Fervidolysin-like_N_prodom"/>
</dbReference>
<dbReference type="InterPro" id="IPR001343">
    <property type="entry name" value="Hemolysn_Ca-bd"/>
</dbReference>
<dbReference type="InterPro" id="IPR015500">
    <property type="entry name" value="Peptidase_S8_subtilisin-rel"/>
</dbReference>
<dbReference type="CDD" id="cd07473">
    <property type="entry name" value="Peptidases_S8_Subtilisin_like"/>
    <property type="match status" value="1"/>
</dbReference>
<dbReference type="Gene3D" id="2.60.40.1220">
    <property type="match status" value="3"/>
</dbReference>
<dbReference type="Pfam" id="PF00353">
    <property type="entry name" value="HemolysinCabind"/>
    <property type="match status" value="2"/>
</dbReference>